<evidence type="ECO:0000259" key="5">
    <source>
        <dbReference type="PROSITE" id="PS50404"/>
    </source>
</evidence>
<evidence type="ECO:0000256" key="4">
    <source>
        <dbReference type="ARBA" id="ARBA00047960"/>
    </source>
</evidence>
<dbReference type="InterPro" id="IPR004045">
    <property type="entry name" value="Glutathione_S-Trfase_N"/>
</dbReference>
<comment type="catalytic activity">
    <reaction evidence="4">
        <text>RX + glutathione = an S-substituted glutathione + a halide anion + H(+)</text>
        <dbReference type="Rhea" id="RHEA:16437"/>
        <dbReference type="ChEBI" id="CHEBI:15378"/>
        <dbReference type="ChEBI" id="CHEBI:16042"/>
        <dbReference type="ChEBI" id="CHEBI:17792"/>
        <dbReference type="ChEBI" id="CHEBI:57925"/>
        <dbReference type="ChEBI" id="CHEBI:90779"/>
        <dbReference type="EC" id="2.5.1.18"/>
    </reaction>
</comment>
<dbReference type="InterPro" id="IPR036249">
    <property type="entry name" value="Thioredoxin-like_sf"/>
</dbReference>
<dbReference type="FunFam" id="3.40.30.10:FF:000156">
    <property type="entry name" value="Glutathione S-transferase 1"/>
    <property type="match status" value="1"/>
</dbReference>
<dbReference type="Proteomes" id="UP000245771">
    <property type="component" value="Unassembled WGS sequence"/>
</dbReference>
<keyword evidence="3" id="KW-0808">Transferase</keyword>
<keyword evidence="7" id="KW-1185">Reference proteome</keyword>
<dbReference type="EMBL" id="KZ819602">
    <property type="protein sequence ID" value="PWN37941.1"/>
    <property type="molecule type" value="Genomic_DNA"/>
</dbReference>
<evidence type="ECO:0000256" key="2">
    <source>
        <dbReference type="ARBA" id="ARBA00012452"/>
    </source>
</evidence>
<accession>A0A316VP83</accession>
<dbReference type="GeneID" id="37023414"/>
<dbReference type="GO" id="GO:0004602">
    <property type="term" value="F:glutathione peroxidase activity"/>
    <property type="evidence" value="ECO:0007669"/>
    <property type="project" value="UniProtKB-ARBA"/>
</dbReference>
<dbReference type="InterPro" id="IPR036282">
    <property type="entry name" value="Glutathione-S-Trfase_C_sf"/>
</dbReference>
<dbReference type="FunCoup" id="A0A316VP83">
    <property type="interactions" value="249"/>
</dbReference>
<dbReference type="STRING" id="1280837.A0A316VP83"/>
<dbReference type="SUPFAM" id="SSF47616">
    <property type="entry name" value="GST C-terminal domain-like"/>
    <property type="match status" value="1"/>
</dbReference>
<dbReference type="Gene3D" id="1.20.1050.10">
    <property type="match status" value="1"/>
</dbReference>
<dbReference type="InParanoid" id="A0A316VP83"/>
<dbReference type="Gene3D" id="3.40.30.10">
    <property type="entry name" value="Glutaredoxin"/>
    <property type="match status" value="1"/>
</dbReference>
<dbReference type="InterPro" id="IPR040079">
    <property type="entry name" value="Glutathione_S-Trfase"/>
</dbReference>
<proteinExistence type="inferred from homology"/>
<dbReference type="SFLD" id="SFLDS00019">
    <property type="entry name" value="Glutathione_Transferase_(cytos"/>
    <property type="match status" value="1"/>
</dbReference>
<dbReference type="PANTHER" id="PTHR44051:SF9">
    <property type="entry name" value="GLUTATHIONE S-TRANSFERASE 1"/>
    <property type="match status" value="1"/>
</dbReference>
<evidence type="ECO:0000256" key="3">
    <source>
        <dbReference type="ARBA" id="ARBA00022679"/>
    </source>
</evidence>
<dbReference type="CDD" id="cd03046">
    <property type="entry name" value="GST_N_GTT1_like"/>
    <property type="match status" value="1"/>
</dbReference>
<gene>
    <name evidence="6" type="ORF">FA14DRAFT_187989</name>
</gene>
<dbReference type="RefSeq" id="XP_025358243.1">
    <property type="nucleotide sequence ID" value="XM_025501633.1"/>
</dbReference>
<dbReference type="SUPFAM" id="SSF52833">
    <property type="entry name" value="Thioredoxin-like"/>
    <property type="match status" value="1"/>
</dbReference>
<evidence type="ECO:0000313" key="6">
    <source>
        <dbReference type="EMBL" id="PWN37941.1"/>
    </source>
</evidence>
<protein>
    <recommendedName>
        <fullName evidence="2">glutathione transferase</fullName>
        <ecNumber evidence="2">2.5.1.18</ecNumber>
    </recommendedName>
</protein>
<dbReference type="GO" id="GO:0004364">
    <property type="term" value="F:glutathione transferase activity"/>
    <property type="evidence" value="ECO:0007669"/>
    <property type="project" value="UniProtKB-EC"/>
</dbReference>
<feature type="domain" description="GST N-terminal" evidence="5">
    <location>
        <begin position="1"/>
        <end position="81"/>
    </location>
</feature>
<dbReference type="AlphaFoldDB" id="A0A316VP83"/>
<evidence type="ECO:0000256" key="1">
    <source>
        <dbReference type="ARBA" id="ARBA00007409"/>
    </source>
</evidence>
<evidence type="ECO:0000313" key="7">
    <source>
        <dbReference type="Proteomes" id="UP000245771"/>
    </source>
</evidence>
<dbReference type="SFLD" id="SFLDG00358">
    <property type="entry name" value="Main_(cytGST)"/>
    <property type="match status" value="1"/>
</dbReference>
<sequence length="227" mass="25428">MTVVVHHLNNSRSQRILWLLEELEVPYTIEHYERLPTKQAPPSLRKVHPLGKSPVITDGDVTVAESGAIVEYIIRTYGKGRAEPNEQNWLANTQWSHYAEGSLMPLMVNKLIFSLVPGQAPFLIRPLVSSIFSALTTKMLDPQLKNHVEYITEGLKKQSPNGEFAWFAGGDKDGNPTSADYQMLFPLEAASAGRIEVPETIKKWVETVHARPAYQRALEKGGTYAYA</sequence>
<organism evidence="6 7">
    <name type="scientific">Meira miltonrushii</name>
    <dbReference type="NCBI Taxonomy" id="1280837"/>
    <lineage>
        <taxon>Eukaryota</taxon>
        <taxon>Fungi</taxon>
        <taxon>Dikarya</taxon>
        <taxon>Basidiomycota</taxon>
        <taxon>Ustilaginomycotina</taxon>
        <taxon>Exobasidiomycetes</taxon>
        <taxon>Exobasidiales</taxon>
        <taxon>Brachybasidiaceae</taxon>
        <taxon>Meira</taxon>
    </lineage>
</organism>
<dbReference type="EC" id="2.5.1.18" evidence="2"/>
<dbReference type="PANTHER" id="PTHR44051">
    <property type="entry name" value="GLUTATHIONE S-TRANSFERASE-RELATED"/>
    <property type="match status" value="1"/>
</dbReference>
<dbReference type="Pfam" id="PF02798">
    <property type="entry name" value="GST_N"/>
    <property type="match status" value="1"/>
</dbReference>
<dbReference type="OrthoDB" id="2098326at2759"/>
<reference evidence="6 7" key="1">
    <citation type="journal article" date="2018" name="Mol. Biol. Evol.">
        <title>Broad Genomic Sampling Reveals a Smut Pathogenic Ancestry of the Fungal Clade Ustilaginomycotina.</title>
        <authorList>
            <person name="Kijpornyongpan T."/>
            <person name="Mondo S.J."/>
            <person name="Barry K."/>
            <person name="Sandor L."/>
            <person name="Lee J."/>
            <person name="Lipzen A."/>
            <person name="Pangilinan J."/>
            <person name="LaButti K."/>
            <person name="Hainaut M."/>
            <person name="Henrissat B."/>
            <person name="Grigoriev I.V."/>
            <person name="Spatafora J.W."/>
            <person name="Aime M.C."/>
        </authorList>
    </citation>
    <scope>NUCLEOTIDE SEQUENCE [LARGE SCALE GENOMIC DNA]</scope>
    <source>
        <strain evidence="6 7">MCA 3882</strain>
    </source>
</reference>
<name>A0A316VP83_9BASI</name>
<dbReference type="GO" id="GO:0005737">
    <property type="term" value="C:cytoplasm"/>
    <property type="evidence" value="ECO:0007669"/>
    <property type="project" value="UniProtKB-ARBA"/>
</dbReference>
<dbReference type="PROSITE" id="PS50404">
    <property type="entry name" value="GST_NTER"/>
    <property type="match status" value="1"/>
</dbReference>
<comment type="similarity">
    <text evidence="1">Belongs to the GST superfamily.</text>
</comment>